<dbReference type="PATRIC" id="fig|1123269.5.peg.2751"/>
<protein>
    <submittedName>
        <fullName evidence="1">Uncharacterized protein</fullName>
    </submittedName>
</protein>
<dbReference type="RefSeq" id="WP_025292718.1">
    <property type="nucleotide sequence ID" value="NZ_CP006644.1"/>
</dbReference>
<name>W0AE16_9SPHN</name>
<dbReference type="Proteomes" id="UP000018851">
    <property type="component" value="Chromosome"/>
</dbReference>
<dbReference type="AlphaFoldDB" id="W0AE16"/>
<accession>W0AE16</accession>
<keyword evidence="2" id="KW-1185">Reference proteome</keyword>
<evidence type="ECO:0000313" key="2">
    <source>
        <dbReference type="Proteomes" id="UP000018851"/>
    </source>
</evidence>
<reference evidence="1 2" key="1">
    <citation type="submission" date="2013-07" db="EMBL/GenBank/DDBJ databases">
        <title>Completed genome of Sphingomonas sanxanigenens NX02.</title>
        <authorList>
            <person name="Ma T."/>
            <person name="Huang H."/>
            <person name="Wu M."/>
            <person name="Li X."/>
            <person name="Li G."/>
        </authorList>
    </citation>
    <scope>NUCLEOTIDE SEQUENCE [LARGE SCALE GENOMIC DNA]</scope>
    <source>
        <strain evidence="1 2">NX02</strain>
    </source>
</reference>
<dbReference type="EMBL" id="CP006644">
    <property type="protein sequence ID" value="AHE54513.1"/>
    <property type="molecule type" value="Genomic_DNA"/>
</dbReference>
<gene>
    <name evidence="1" type="ORF">NX02_14130</name>
</gene>
<organism evidence="1 2">
    <name type="scientific">Sphingomonas sanxanigenens DSM 19645 = NX02</name>
    <dbReference type="NCBI Taxonomy" id="1123269"/>
    <lineage>
        <taxon>Bacteria</taxon>
        <taxon>Pseudomonadati</taxon>
        <taxon>Pseudomonadota</taxon>
        <taxon>Alphaproteobacteria</taxon>
        <taxon>Sphingomonadales</taxon>
        <taxon>Sphingomonadaceae</taxon>
        <taxon>Sphingomonas</taxon>
    </lineage>
</organism>
<proteinExistence type="predicted"/>
<dbReference type="KEGG" id="ssan:NX02_14130"/>
<sequence length="372" mass="38782">MAIYRVLGEQLVAETEFSAKGADLVRSLNASLAGGDAGPEIMLDDGSPFAFAAKPAAAATAATTGFTPVRFGSPVAIDIRHVYTGKVGDDGGFLSGGTGDIAVVSGVKTWGAFQASARALNWIAPKKGKKSNLGKPGALRDGTPIIAYQKAIATRQLTVTVELSSAPRDKNILDHLASAFTAAAGIPLFMPYSGALLAAGQLLPAAGKLLESISGSHRQWDASEDLNFGLAGTEDADAGFRVIADANAGLEGLRFDAKKGLIDAAGQSYSGDQPYIVIAVDGAPQTELEAFTPAVTSAEVLKRFRMGQTGQSPIIDDLTDLMTIISDVKFRGQAMDLKEKIADLTGADKDKAQAQYDALVKNIMKKELKPPV</sequence>
<evidence type="ECO:0000313" key="1">
    <source>
        <dbReference type="EMBL" id="AHE54513.1"/>
    </source>
</evidence>
<dbReference type="eggNOG" id="COG3170">
    <property type="taxonomic scope" value="Bacteria"/>
</dbReference>
<dbReference type="HOGENOM" id="CLU_789134_0_0_5"/>
<dbReference type="OrthoDB" id="5117805at2"/>